<dbReference type="Pfam" id="PF13349">
    <property type="entry name" value="DUF4097"/>
    <property type="match status" value="1"/>
</dbReference>
<dbReference type="Gene3D" id="2.160.20.120">
    <property type="match status" value="1"/>
</dbReference>
<evidence type="ECO:0000259" key="2">
    <source>
        <dbReference type="Pfam" id="PF13349"/>
    </source>
</evidence>
<evidence type="ECO:0000256" key="1">
    <source>
        <dbReference type="SAM" id="SignalP"/>
    </source>
</evidence>
<keyword evidence="1" id="KW-0732">Signal</keyword>
<proteinExistence type="predicted"/>
<dbReference type="InterPro" id="IPR025164">
    <property type="entry name" value="Toastrack_DUF4097"/>
</dbReference>
<comment type="caution">
    <text evidence="3">The sequence shown here is derived from an EMBL/GenBank/DDBJ whole genome shotgun (WGS) entry which is preliminary data.</text>
</comment>
<reference evidence="3 4" key="1">
    <citation type="submission" date="2024-12" db="EMBL/GenBank/DDBJ databases">
        <authorList>
            <person name="Lee Y."/>
        </authorList>
    </citation>
    <scope>NUCLEOTIDE SEQUENCE [LARGE SCALE GENOMIC DNA]</scope>
    <source>
        <strain evidence="3 4">03SUJ4</strain>
    </source>
</reference>
<dbReference type="PANTHER" id="PTHR34094">
    <property type="match status" value="1"/>
</dbReference>
<evidence type="ECO:0000313" key="4">
    <source>
        <dbReference type="Proteomes" id="UP001634747"/>
    </source>
</evidence>
<dbReference type="EMBL" id="JBJYXY010000001">
    <property type="protein sequence ID" value="MFN2974200.1"/>
    <property type="molecule type" value="Genomic_DNA"/>
</dbReference>
<dbReference type="RefSeq" id="WP_263414228.1">
    <property type="nucleotide sequence ID" value="NZ_BAABBH010000001.1"/>
</dbReference>
<accession>A0ABW9KGU9</accession>
<feature type="domain" description="DUF4097" evidence="2">
    <location>
        <begin position="60"/>
        <end position="280"/>
    </location>
</feature>
<feature type="signal peptide" evidence="1">
    <location>
        <begin position="1"/>
        <end position="22"/>
    </location>
</feature>
<keyword evidence="4" id="KW-1185">Reference proteome</keyword>
<evidence type="ECO:0000313" key="3">
    <source>
        <dbReference type="EMBL" id="MFN2974200.1"/>
    </source>
</evidence>
<organism evidence="3 4">
    <name type="scientific">Terriglobus aquaticus</name>
    <dbReference type="NCBI Taxonomy" id="940139"/>
    <lineage>
        <taxon>Bacteria</taxon>
        <taxon>Pseudomonadati</taxon>
        <taxon>Acidobacteriota</taxon>
        <taxon>Terriglobia</taxon>
        <taxon>Terriglobales</taxon>
        <taxon>Acidobacteriaceae</taxon>
        <taxon>Terriglobus</taxon>
    </lineage>
</organism>
<name>A0ABW9KGU9_9BACT</name>
<dbReference type="Proteomes" id="UP001634747">
    <property type="component" value="Unassembled WGS sequence"/>
</dbReference>
<gene>
    <name evidence="3" type="ORF">ACK2TP_00350</name>
</gene>
<sequence>MAPFARTLPVALLACTAPLLYAQGKVVEKNYSVGGHAELQLTADDASIHAASCGSCTAVRVRVDFHDADPERYDLKQNQSGNTVRFELKRKPFGGWFHGWSRGPEITVEVPTETDANLSTGSGSVYLGGVHGRQELHSGSGSITGEQIDGALKADTGSGSLHLRSIHGDLGAQTGSGTIDADGSVVLHRLSTGSGSIHLALAQGSTIQSGALIEAGSGSIDIRVAPSTRANLEVNTGSGSIHSDLPITVRGDVDKHTLTGTLNGGGPSLRVTTGSGSVALRSL</sequence>
<feature type="chain" id="PRO_5047346497" evidence="1">
    <location>
        <begin position="23"/>
        <end position="283"/>
    </location>
</feature>
<dbReference type="PANTHER" id="PTHR34094:SF1">
    <property type="entry name" value="PROTEIN FAM185A"/>
    <property type="match status" value="1"/>
</dbReference>
<protein>
    <submittedName>
        <fullName evidence="3">DUF4097 domain-containing protein</fullName>
    </submittedName>
</protein>